<evidence type="ECO:0000259" key="5">
    <source>
        <dbReference type="Pfam" id="PF01625"/>
    </source>
</evidence>
<dbReference type="EC" id="1.8.4.11" evidence="4"/>
<organism evidence="6 7">
    <name type="scientific">Pedobacter cryophilus</name>
    <dbReference type="NCBI Taxonomy" id="2571271"/>
    <lineage>
        <taxon>Bacteria</taxon>
        <taxon>Pseudomonadati</taxon>
        <taxon>Bacteroidota</taxon>
        <taxon>Sphingobacteriia</taxon>
        <taxon>Sphingobacteriales</taxon>
        <taxon>Sphingobacteriaceae</taxon>
        <taxon>Pedobacter</taxon>
    </lineage>
</organism>
<keyword evidence="7" id="KW-1185">Reference proteome</keyword>
<name>A0A4U1C191_9SPHI</name>
<dbReference type="OrthoDB" id="4174719at2"/>
<comment type="caution">
    <text evidence="6">The sequence shown here is derived from an EMBL/GenBank/DDBJ whole genome shotgun (WGS) entry which is preliminary data.</text>
</comment>
<evidence type="ECO:0000313" key="6">
    <source>
        <dbReference type="EMBL" id="TKB98727.1"/>
    </source>
</evidence>
<proteinExistence type="inferred from homology"/>
<evidence type="ECO:0000256" key="2">
    <source>
        <dbReference type="ARBA" id="ARBA00047806"/>
    </source>
</evidence>
<dbReference type="AlphaFoldDB" id="A0A4U1C191"/>
<feature type="active site" evidence="4">
    <location>
        <position position="11"/>
    </location>
</feature>
<dbReference type="PANTHER" id="PTHR43774">
    <property type="entry name" value="PEPTIDE METHIONINE SULFOXIDE REDUCTASE"/>
    <property type="match status" value="1"/>
</dbReference>
<feature type="domain" description="Peptide methionine sulphoxide reductase MsrA" evidence="5">
    <location>
        <begin position="7"/>
        <end position="156"/>
    </location>
</feature>
<protein>
    <recommendedName>
        <fullName evidence="4">Peptide methionine sulfoxide reductase MsrA</fullName>
        <shortName evidence="4">Protein-methionine-S-oxide reductase</shortName>
        <ecNumber evidence="4">1.8.4.11</ecNumber>
    </recommendedName>
    <alternativeName>
        <fullName evidence="4">Peptide-methionine (S)-S-oxide reductase</fullName>
        <shortName evidence="4">Peptide Met(O) reductase</shortName>
    </alternativeName>
</protein>
<dbReference type="InterPro" id="IPR036509">
    <property type="entry name" value="Met_Sox_Rdtase_MsrA_sf"/>
</dbReference>
<dbReference type="InterPro" id="IPR002569">
    <property type="entry name" value="Met_Sox_Rdtase_MsrA_dom"/>
</dbReference>
<dbReference type="GO" id="GO:0033744">
    <property type="term" value="F:L-methionine:thioredoxin-disulfide S-oxidoreductase activity"/>
    <property type="evidence" value="ECO:0007669"/>
    <property type="project" value="RHEA"/>
</dbReference>
<evidence type="ECO:0000256" key="1">
    <source>
        <dbReference type="ARBA" id="ARBA00023002"/>
    </source>
</evidence>
<evidence type="ECO:0000256" key="3">
    <source>
        <dbReference type="ARBA" id="ARBA00048782"/>
    </source>
</evidence>
<dbReference type="RefSeq" id="WP_136825541.1">
    <property type="nucleotide sequence ID" value="NZ_SWBP01000002.1"/>
</dbReference>
<dbReference type="SUPFAM" id="SSF55068">
    <property type="entry name" value="Peptide methionine sulfoxide reductase"/>
    <property type="match status" value="1"/>
</dbReference>
<dbReference type="Pfam" id="PF01625">
    <property type="entry name" value="PMSR"/>
    <property type="match status" value="1"/>
</dbReference>
<reference evidence="6 7" key="1">
    <citation type="submission" date="2019-04" db="EMBL/GenBank/DDBJ databases">
        <title>Pedobacter sp. AR-3-17 sp. nov., isolated from Arctic soil.</title>
        <authorList>
            <person name="Dahal R.H."/>
            <person name="Kim D.-U."/>
        </authorList>
    </citation>
    <scope>NUCLEOTIDE SEQUENCE [LARGE SCALE GENOMIC DNA]</scope>
    <source>
        <strain evidence="6 7">AR-3-17</strain>
    </source>
</reference>
<dbReference type="GO" id="GO:0008113">
    <property type="term" value="F:peptide-methionine (S)-S-oxide reductase activity"/>
    <property type="evidence" value="ECO:0007669"/>
    <property type="project" value="UniProtKB-UniRule"/>
</dbReference>
<gene>
    <name evidence="4 6" type="primary">msrA</name>
    <name evidence="6" type="ORF">FA046_06315</name>
</gene>
<comment type="catalytic activity">
    <reaction evidence="3 4">
        <text>[thioredoxin]-disulfide + L-methionine + H2O = L-methionine (S)-S-oxide + [thioredoxin]-dithiol</text>
        <dbReference type="Rhea" id="RHEA:19993"/>
        <dbReference type="Rhea" id="RHEA-COMP:10698"/>
        <dbReference type="Rhea" id="RHEA-COMP:10700"/>
        <dbReference type="ChEBI" id="CHEBI:15377"/>
        <dbReference type="ChEBI" id="CHEBI:29950"/>
        <dbReference type="ChEBI" id="CHEBI:50058"/>
        <dbReference type="ChEBI" id="CHEBI:57844"/>
        <dbReference type="ChEBI" id="CHEBI:58772"/>
        <dbReference type="EC" id="1.8.4.11"/>
    </reaction>
</comment>
<dbReference type="Gene3D" id="3.30.1060.10">
    <property type="entry name" value="Peptide methionine sulphoxide reductase MsrA"/>
    <property type="match status" value="1"/>
</dbReference>
<dbReference type="NCBIfam" id="TIGR00401">
    <property type="entry name" value="msrA"/>
    <property type="match status" value="1"/>
</dbReference>
<dbReference type="Proteomes" id="UP000308181">
    <property type="component" value="Unassembled WGS sequence"/>
</dbReference>
<evidence type="ECO:0000256" key="4">
    <source>
        <dbReference type="HAMAP-Rule" id="MF_01401"/>
    </source>
</evidence>
<comment type="similarity">
    <text evidence="4">Belongs to the MsrA Met sulfoxide reductase family.</text>
</comment>
<comment type="function">
    <text evidence="4">Has an important function as a repair enzyme for proteins that have been inactivated by oxidation. Catalyzes the reversible oxidation-reduction of methionine sulfoxide in proteins to methionine.</text>
</comment>
<keyword evidence="1 4" id="KW-0560">Oxidoreductase</keyword>
<dbReference type="EMBL" id="SWBP01000002">
    <property type="protein sequence ID" value="TKB98727.1"/>
    <property type="molecule type" value="Genomic_DNA"/>
</dbReference>
<comment type="catalytic activity">
    <reaction evidence="2 4">
        <text>L-methionyl-[protein] + [thioredoxin]-disulfide + H2O = L-methionyl-(S)-S-oxide-[protein] + [thioredoxin]-dithiol</text>
        <dbReference type="Rhea" id="RHEA:14217"/>
        <dbReference type="Rhea" id="RHEA-COMP:10698"/>
        <dbReference type="Rhea" id="RHEA-COMP:10700"/>
        <dbReference type="Rhea" id="RHEA-COMP:12313"/>
        <dbReference type="Rhea" id="RHEA-COMP:12315"/>
        <dbReference type="ChEBI" id="CHEBI:15377"/>
        <dbReference type="ChEBI" id="CHEBI:16044"/>
        <dbReference type="ChEBI" id="CHEBI:29950"/>
        <dbReference type="ChEBI" id="CHEBI:44120"/>
        <dbReference type="ChEBI" id="CHEBI:50058"/>
        <dbReference type="EC" id="1.8.4.11"/>
    </reaction>
</comment>
<dbReference type="HAMAP" id="MF_01401">
    <property type="entry name" value="MsrA"/>
    <property type="match status" value="1"/>
</dbReference>
<accession>A0A4U1C191</accession>
<evidence type="ECO:0000313" key="7">
    <source>
        <dbReference type="Proteomes" id="UP000308181"/>
    </source>
</evidence>
<sequence length="180" mass="20348">MTQKGNFGGGCFWCTEAVFTAVNGVEKVTSGYMGGQVDNPTYEQVCTGTTGHAEIIQIEFDPAKVSFQELLLIFFKTHDATTLNRQGADVGTQYRSVVFYETEEQKIQTEEMITQLNVEKVFSNPIVTEVSAVEQFYPAEKYHQDYFINHRSQGYCMAVIEPKLAKFAANFRDKIKPELL</sequence>
<dbReference type="PANTHER" id="PTHR43774:SF1">
    <property type="entry name" value="PEPTIDE METHIONINE SULFOXIDE REDUCTASE MSRA 2"/>
    <property type="match status" value="1"/>
</dbReference>